<dbReference type="GO" id="GO:0044384">
    <property type="term" value="C:host outer membrane"/>
    <property type="evidence" value="ECO:0007669"/>
    <property type="project" value="InterPro"/>
</dbReference>
<feature type="signal peptide" evidence="1">
    <location>
        <begin position="1"/>
        <end position="31"/>
    </location>
</feature>
<keyword evidence="1" id="KW-0732">Signal</keyword>
<dbReference type="Proteomes" id="UP000218785">
    <property type="component" value="Chromosome"/>
</dbReference>
<dbReference type="InterPro" id="IPR011250">
    <property type="entry name" value="OMP/PagP_B-barrel"/>
</dbReference>
<dbReference type="KEGG" id="ttq:NIES37_67690"/>
<name>A0A1Z4NAQ0_9CYAN</name>
<gene>
    <name evidence="2" type="ORF">NIES37_67690</name>
</gene>
<evidence type="ECO:0000313" key="3">
    <source>
        <dbReference type="Proteomes" id="UP000218785"/>
    </source>
</evidence>
<proteinExistence type="predicted"/>
<dbReference type="PROSITE" id="PS00695">
    <property type="entry name" value="ENT_VIR_OMP_2"/>
    <property type="match status" value="1"/>
</dbReference>
<accession>A0A1Z4NAQ0</accession>
<sequence length="162" mass="16078">MRHFLNSVVTISAVCAIASVPILVKTSPANAEEGMRGSYVGIGVNADGSGAAAAVTGRIDLNPVSIRTTVTGACDSGLCATLVIPTVTYDLSIGKNANIYAGIGGSAVSISDGNSSVSLGTGAVVQAGAEGAISQNVVLYGDGTYFTNGGGTLWKLGVGYKF</sequence>
<dbReference type="SUPFAM" id="SSF56925">
    <property type="entry name" value="OMPA-like"/>
    <property type="match status" value="1"/>
</dbReference>
<reference evidence="2 3" key="1">
    <citation type="submission" date="2017-06" db="EMBL/GenBank/DDBJ databases">
        <title>Genome sequencing of cyanobaciteial culture collection at National Institute for Environmental Studies (NIES).</title>
        <authorList>
            <person name="Hirose Y."/>
            <person name="Shimura Y."/>
            <person name="Fujisawa T."/>
            <person name="Nakamura Y."/>
            <person name="Kawachi M."/>
        </authorList>
    </citation>
    <scope>NUCLEOTIDE SEQUENCE [LARGE SCALE GENOMIC DNA]</scope>
    <source>
        <strain evidence="2 3">NIES-37</strain>
    </source>
</reference>
<feature type="chain" id="PRO_5012599719" evidence="1">
    <location>
        <begin position="32"/>
        <end position="162"/>
    </location>
</feature>
<dbReference type="AlphaFoldDB" id="A0A1Z4NAQ0"/>
<dbReference type="RefSeq" id="WP_096583188.1">
    <property type="nucleotide sequence ID" value="NZ_CAWNJS010000001.1"/>
</dbReference>
<keyword evidence="3" id="KW-1185">Reference proteome</keyword>
<evidence type="ECO:0000256" key="1">
    <source>
        <dbReference type="SAM" id="SignalP"/>
    </source>
</evidence>
<organism evidence="2 3">
    <name type="scientific">Tolypothrix tenuis PCC 7101</name>
    <dbReference type="NCBI Taxonomy" id="231146"/>
    <lineage>
        <taxon>Bacteria</taxon>
        <taxon>Bacillati</taxon>
        <taxon>Cyanobacteriota</taxon>
        <taxon>Cyanophyceae</taxon>
        <taxon>Nostocales</taxon>
        <taxon>Tolypothrichaceae</taxon>
        <taxon>Tolypothrix</taxon>
    </lineage>
</organism>
<dbReference type="InterPro" id="IPR000758">
    <property type="entry name" value="Enterovir_OMP"/>
</dbReference>
<protein>
    <submittedName>
        <fullName evidence="2">Outer membrane insertion C-terminal signal domain protein</fullName>
    </submittedName>
</protein>
<dbReference type="EMBL" id="AP018248">
    <property type="protein sequence ID" value="BAZ02756.1"/>
    <property type="molecule type" value="Genomic_DNA"/>
</dbReference>
<evidence type="ECO:0000313" key="2">
    <source>
        <dbReference type="EMBL" id="BAZ02756.1"/>
    </source>
</evidence>